<keyword evidence="3 6" id="KW-0812">Transmembrane</keyword>
<feature type="transmembrane region" description="Helical" evidence="6">
    <location>
        <begin position="140"/>
        <end position="158"/>
    </location>
</feature>
<feature type="transmembrane region" description="Helical" evidence="6">
    <location>
        <begin position="7"/>
        <end position="29"/>
    </location>
</feature>
<evidence type="ECO:0000313" key="7">
    <source>
        <dbReference type="EMBL" id="RCU58323.1"/>
    </source>
</evidence>
<dbReference type="PANTHER" id="PTHR30250:SF11">
    <property type="entry name" value="O-ANTIGEN TRANSPORTER-RELATED"/>
    <property type="match status" value="1"/>
</dbReference>
<feature type="transmembrane region" description="Helical" evidence="6">
    <location>
        <begin position="109"/>
        <end position="133"/>
    </location>
</feature>
<feature type="transmembrane region" description="Helical" evidence="6">
    <location>
        <begin position="382"/>
        <end position="401"/>
    </location>
</feature>
<comment type="subcellular location">
    <subcellularLocation>
        <location evidence="1">Cell membrane</location>
        <topology evidence="1">Multi-pass membrane protein</topology>
    </subcellularLocation>
</comment>
<evidence type="ECO:0000313" key="8">
    <source>
        <dbReference type="Proteomes" id="UP000252249"/>
    </source>
</evidence>
<dbReference type="InterPro" id="IPR050833">
    <property type="entry name" value="Poly_Biosynth_Transport"/>
</dbReference>
<feature type="transmembrane region" description="Helical" evidence="6">
    <location>
        <begin position="82"/>
        <end position="103"/>
    </location>
</feature>
<protein>
    <recommendedName>
        <fullName evidence="9">Polysaccharide biosynthesis protein C-terminal domain-containing protein</fullName>
    </recommendedName>
</protein>
<sequence>MRSKILTFFYSGISTFSNLIASFVVFIILARVLNKSIFGDYVFYNSLAAIFCVLIDFGINQKLLREGRIDLGNLKNLFLNNLLLKIYIFIAVFILYFVVLIKILNYDFYSILIFLTVSSFSFFQLSTIVFRVVEDYRIEAIITLIGSLILVLSCLVTSYYTTNITVICMVMLIVRLCTFLASLLIVSKKTNFKFKNNSIQYKTLIVESLPYLTDRIVSVLYSNVDTIIIKYFIGSVGVATYNSGLKLASGSLGVSTILSNIYIPKISVITHQGNEISKKNTKIFIDLWLLLAVLGLFVVIIFTFFNQVISDVFFNNKFEELIFLIPMFGLFVSTRLLASYYGIILTAIGKQKSRAKANILSFATMVIFGIFFTFHFGLKGTLFSLISTSILLIIFYVFILKQIKFKHLYLKGVFGILILTIFIVWTRLS</sequence>
<dbReference type="GO" id="GO:0005886">
    <property type="term" value="C:plasma membrane"/>
    <property type="evidence" value="ECO:0007669"/>
    <property type="project" value="UniProtKB-SubCell"/>
</dbReference>
<evidence type="ECO:0000256" key="3">
    <source>
        <dbReference type="ARBA" id="ARBA00022692"/>
    </source>
</evidence>
<keyword evidence="4 6" id="KW-1133">Transmembrane helix</keyword>
<comment type="caution">
    <text evidence="7">The sequence shown here is derived from an EMBL/GenBank/DDBJ whole genome shotgun (WGS) entry which is preliminary data.</text>
</comment>
<dbReference type="Proteomes" id="UP000252249">
    <property type="component" value="Unassembled WGS sequence"/>
</dbReference>
<dbReference type="PANTHER" id="PTHR30250">
    <property type="entry name" value="PST FAMILY PREDICTED COLANIC ACID TRANSPORTER"/>
    <property type="match status" value="1"/>
</dbReference>
<reference evidence="7 8" key="1">
    <citation type="submission" date="2018-07" db="EMBL/GenBank/DDBJ databases">
        <title>Oceanihabitans testaceum sp. nov., isolated from marine sediment.</title>
        <authorList>
            <person name="Li C.-M."/>
        </authorList>
    </citation>
    <scope>NUCLEOTIDE SEQUENCE [LARGE SCALE GENOMIC DNA]</scope>
    <source>
        <strain evidence="7 8">S9-10</strain>
    </source>
</reference>
<evidence type="ECO:0000256" key="2">
    <source>
        <dbReference type="ARBA" id="ARBA00022475"/>
    </source>
</evidence>
<feature type="transmembrane region" description="Helical" evidence="6">
    <location>
        <begin position="164"/>
        <end position="186"/>
    </location>
</feature>
<dbReference type="Pfam" id="PF01943">
    <property type="entry name" value="Polysacc_synt"/>
    <property type="match status" value="1"/>
</dbReference>
<evidence type="ECO:0000256" key="1">
    <source>
        <dbReference type="ARBA" id="ARBA00004651"/>
    </source>
</evidence>
<dbReference type="RefSeq" id="WP_072347867.1">
    <property type="nucleotide sequence ID" value="NZ_QNRP01000001.1"/>
</dbReference>
<evidence type="ECO:0000256" key="6">
    <source>
        <dbReference type="SAM" id="Phobius"/>
    </source>
</evidence>
<proteinExistence type="predicted"/>
<name>A0A368P7D7_9FLAO</name>
<feature type="transmembrane region" description="Helical" evidence="6">
    <location>
        <begin position="357"/>
        <end position="376"/>
    </location>
</feature>
<keyword evidence="8" id="KW-1185">Reference proteome</keyword>
<dbReference type="EMBL" id="QPIG01000001">
    <property type="protein sequence ID" value="RCU58323.1"/>
    <property type="molecule type" value="Genomic_DNA"/>
</dbReference>
<evidence type="ECO:0008006" key="9">
    <source>
        <dbReference type="Google" id="ProtNLM"/>
    </source>
</evidence>
<accession>A0A368P7D7</accession>
<feature type="transmembrane region" description="Helical" evidence="6">
    <location>
        <begin position="41"/>
        <end position="61"/>
    </location>
</feature>
<dbReference type="AlphaFoldDB" id="A0A368P7D7"/>
<gene>
    <name evidence="7" type="ORF">DU428_02815</name>
</gene>
<dbReference type="OrthoDB" id="9148895at2"/>
<evidence type="ECO:0000256" key="5">
    <source>
        <dbReference type="ARBA" id="ARBA00023136"/>
    </source>
</evidence>
<organism evidence="7 8">
    <name type="scientific">Oceanihabitans sediminis</name>
    <dbReference type="NCBI Taxonomy" id="1812012"/>
    <lineage>
        <taxon>Bacteria</taxon>
        <taxon>Pseudomonadati</taxon>
        <taxon>Bacteroidota</taxon>
        <taxon>Flavobacteriia</taxon>
        <taxon>Flavobacteriales</taxon>
        <taxon>Flavobacteriaceae</taxon>
        <taxon>Oceanihabitans</taxon>
    </lineage>
</organism>
<feature type="transmembrane region" description="Helical" evidence="6">
    <location>
        <begin position="321"/>
        <end position="345"/>
    </location>
</feature>
<keyword evidence="5 6" id="KW-0472">Membrane</keyword>
<feature type="transmembrane region" description="Helical" evidence="6">
    <location>
        <begin position="408"/>
        <end position="428"/>
    </location>
</feature>
<keyword evidence="2" id="KW-1003">Cell membrane</keyword>
<feature type="transmembrane region" description="Helical" evidence="6">
    <location>
        <begin position="287"/>
        <end position="309"/>
    </location>
</feature>
<evidence type="ECO:0000256" key="4">
    <source>
        <dbReference type="ARBA" id="ARBA00022989"/>
    </source>
</evidence>
<dbReference type="InterPro" id="IPR002797">
    <property type="entry name" value="Polysacc_synth"/>
</dbReference>